<dbReference type="GeneID" id="54465727"/>
<sequence length="91" mass="9569">MTPEELKKHDAELAEMWAKRERIVAEMALRTTLLAAHAQDARRALGRAVAKETLAAALLVPEKTAAAAKETATAATATKETSAAAATASKK</sequence>
<accession>A0A6A6ZCB1</accession>
<protein>
    <submittedName>
        <fullName evidence="2 4">Uncharacterized protein</fullName>
    </submittedName>
</protein>
<evidence type="ECO:0000256" key="1">
    <source>
        <dbReference type="SAM" id="MobiDB-lite"/>
    </source>
</evidence>
<proteinExistence type="predicted"/>
<organism evidence="2">
    <name type="scientific">Mytilinidion resinicola</name>
    <dbReference type="NCBI Taxonomy" id="574789"/>
    <lineage>
        <taxon>Eukaryota</taxon>
        <taxon>Fungi</taxon>
        <taxon>Dikarya</taxon>
        <taxon>Ascomycota</taxon>
        <taxon>Pezizomycotina</taxon>
        <taxon>Dothideomycetes</taxon>
        <taxon>Pleosporomycetidae</taxon>
        <taxon>Mytilinidiales</taxon>
        <taxon>Mytilinidiaceae</taxon>
        <taxon>Mytilinidion</taxon>
    </lineage>
</organism>
<dbReference type="RefSeq" id="XP_033584909.1">
    <property type="nucleotide sequence ID" value="XM_033724834.1"/>
</dbReference>
<dbReference type="AlphaFoldDB" id="A0A6A6ZCB1"/>
<reference evidence="4" key="3">
    <citation type="submission" date="2025-04" db="UniProtKB">
        <authorList>
            <consortium name="RefSeq"/>
        </authorList>
    </citation>
    <scope>IDENTIFICATION</scope>
    <source>
        <strain evidence="4">CBS 304.34</strain>
    </source>
</reference>
<reference evidence="2 4" key="1">
    <citation type="journal article" date="2020" name="Stud. Mycol.">
        <title>101 Dothideomycetes genomes: a test case for predicting lifestyles and emergence of pathogens.</title>
        <authorList>
            <person name="Haridas S."/>
            <person name="Albert R."/>
            <person name="Binder M."/>
            <person name="Bloem J."/>
            <person name="Labutti K."/>
            <person name="Salamov A."/>
            <person name="Andreopoulos B."/>
            <person name="Baker S."/>
            <person name="Barry K."/>
            <person name="Bills G."/>
            <person name="Bluhm B."/>
            <person name="Cannon C."/>
            <person name="Castanera R."/>
            <person name="Culley D."/>
            <person name="Daum C."/>
            <person name="Ezra D."/>
            <person name="Gonzalez J."/>
            <person name="Henrissat B."/>
            <person name="Kuo A."/>
            <person name="Liang C."/>
            <person name="Lipzen A."/>
            <person name="Lutzoni F."/>
            <person name="Magnuson J."/>
            <person name="Mondo S."/>
            <person name="Nolan M."/>
            <person name="Ohm R."/>
            <person name="Pangilinan J."/>
            <person name="Park H.-J."/>
            <person name="Ramirez L."/>
            <person name="Alfaro M."/>
            <person name="Sun H."/>
            <person name="Tritt A."/>
            <person name="Yoshinaga Y."/>
            <person name="Zwiers L.-H."/>
            <person name="Turgeon B."/>
            <person name="Goodwin S."/>
            <person name="Spatafora J."/>
            <person name="Crous P."/>
            <person name="Grigoriev I."/>
        </authorList>
    </citation>
    <scope>NUCLEOTIDE SEQUENCE</scope>
    <source>
        <strain evidence="2 4">CBS 304.34</strain>
    </source>
</reference>
<dbReference type="EMBL" id="MU003692">
    <property type="protein sequence ID" value="KAF2817945.1"/>
    <property type="molecule type" value="Genomic_DNA"/>
</dbReference>
<evidence type="ECO:0000313" key="4">
    <source>
        <dbReference type="RefSeq" id="XP_033584909.1"/>
    </source>
</evidence>
<feature type="region of interest" description="Disordered" evidence="1">
    <location>
        <begin position="71"/>
        <end position="91"/>
    </location>
</feature>
<name>A0A6A6ZCB1_9PEZI</name>
<reference evidence="4" key="2">
    <citation type="submission" date="2020-04" db="EMBL/GenBank/DDBJ databases">
        <authorList>
            <consortium name="NCBI Genome Project"/>
        </authorList>
    </citation>
    <scope>NUCLEOTIDE SEQUENCE</scope>
    <source>
        <strain evidence="4">CBS 304.34</strain>
    </source>
</reference>
<keyword evidence="3" id="KW-1185">Reference proteome</keyword>
<dbReference type="Proteomes" id="UP000504636">
    <property type="component" value="Unplaced"/>
</dbReference>
<evidence type="ECO:0000313" key="3">
    <source>
        <dbReference type="Proteomes" id="UP000504636"/>
    </source>
</evidence>
<gene>
    <name evidence="2 4" type="ORF">BDZ99DRAFT_514165</name>
</gene>
<evidence type="ECO:0000313" key="2">
    <source>
        <dbReference type="EMBL" id="KAF2817945.1"/>
    </source>
</evidence>